<dbReference type="InterPro" id="IPR004680">
    <property type="entry name" value="Cit_transptr-like_dom"/>
</dbReference>
<dbReference type="PANTHER" id="PTHR43652:SF2">
    <property type="entry name" value="BASIC AMINO ACID ANTIPORTER YFCC-RELATED"/>
    <property type="match status" value="1"/>
</dbReference>
<evidence type="ECO:0000256" key="7">
    <source>
        <dbReference type="SAM" id="Phobius"/>
    </source>
</evidence>
<feature type="non-terminal residue" evidence="9">
    <location>
        <position position="200"/>
    </location>
</feature>
<organism evidence="9">
    <name type="scientific">marine metagenome</name>
    <dbReference type="NCBI Taxonomy" id="408172"/>
    <lineage>
        <taxon>unclassified sequences</taxon>
        <taxon>metagenomes</taxon>
        <taxon>ecological metagenomes</taxon>
    </lineage>
</organism>
<evidence type="ECO:0000259" key="8">
    <source>
        <dbReference type="Pfam" id="PF03600"/>
    </source>
</evidence>
<protein>
    <recommendedName>
        <fullName evidence="8">Citrate transporter-like domain-containing protein</fullName>
    </recommendedName>
</protein>
<proteinExistence type="predicted"/>
<evidence type="ECO:0000256" key="1">
    <source>
        <dbReference type="ARBA" id="ARBA00004141"/>
    </source>
</evidence>
<dbReference type="InterPro" id="IPR051679">
    <property type="entry name" value="DASS-Related_Transporters"/>
</dbReference>
<feature type="transmembrane region" description="Helical" evidence="7">
    <location>
        <begin position="102"/>
        <end position="129"/>
    </location>
</feature>
<dbReference type="GO" id="GO:0055085">
    <property type="term" value="P:transmembrane transport"/>
    <property type="evidence" value="ECO:0007669"/>
    <property type="project" value="InterPro"/>
</dbReference>
<feature type="transmembrane region" description="Helical" evidence="7">
    <location>
        <begin position="65"/>
        <end position="90"/>
    </location>
</feature>
<reference evidence="9" key="1">
    <citation type="submission" date="2018-05" db="EMBL/GenBank/DDBJ databases">
        <authorList>
            <person name="Lanie J.A."/>
            <person name="Ng W.-L."/>
            <person name="Kazmierczak K.M."/>
            <person name="Andrzejewski T.M."/>
            <person name="Davidsen T.M."/>
            <person name="Wayne K.J."/>
            <person name="Tettelin H."/>
            <person name="Glass J.I."/>
            <person name="Rusch D."/>
            <person name="Podicherti R."/>
            <person name="Tsui H.-C.T."/>
            <person name="Winkler M.E."/>
        </authorList>
    </citation>
    <scope>NUCLEOTIDE SEQUENCE</scope>
</reference>
<feature type="transmembrane region" description="Helical" evidence="7">
    <location>
        <begin position="6"/>
        <end position="21"/>
    </location>
</feature>
<dbReference type="EMBL" id="UINC01072956">
    <property type="protein sequence ID" value="SVC08973.1"/>
    <property type="molecule type" value="Genomic_DNA"/>
</dbReference>
<dbReference type="Pfam" id="PF03600">
    <property type="entry name" value="CitMHS"/>
    <property type="match status" value="1"/>
</dbReference>
<accession>A0A382JCZ5</accession>
<keyword evidence="5 7" id="KW-1133">Transmembrane helix</keyword>
<comment type="subcellular location">
    <subcellularLocation>
        <location evidence="1">Membrane</location>
        <topology evidence="1">Multi-pass membrane protein</topology>
    </subcellularLocation>
</comment>
<keyword evidence="6 7" id="KW-0472">Membrane</keyword>
<dbReference type="AlphaFoldDB" id="A0A382JCZ5"/>
<evidence type="ECO:0000256" key="4">
    <source>
        <dbReference type="ARBA" id="ARBA00022737"/>
    </source>
</evidence>
<feature type="domain" description="Citrate transporter-like" evidence="8">
    <location>
        <begin position="17"/>
        <end position="199"/>
    </location>
</feature>
<evidence type="ECO:0000256" key="5">
    <source>
        <dbReference type="ARBA" id="ARBA00022989"/>
    </source>
</evidence>
<evidence type="ECO:0000256" key="2">
    <source>
        <dbReference type="ARBA" id="ARBA00022448"/>
    </source>
</evidence>
<keyword evidence="2" id="KW-0813">Transport</keyword>
<gene>
    <name evidence="9" type="ORF">METZ01_LOCUS261827</name>
</gene>
<feature type="transmembrane region" description="Helical" evidence="7">
    <location>
        <begin position="28"/>
        <end position="45"/>
    </location>
</feature>
<name>A0A382JCZ5_9ZZZZ</name>
<sequence>MSWEIVFVLFLLLAALVSFILERVPTDVTAITVFALITIVSIFSGSERLPGLDEILGVFANPAPLTIAAMFVVSAALGKCHLIEAASGYLTRLVGIGYRGFLLVLIASVALISAFVNNTPVVVVFLPVVMSLAKSMNISSSKLLIPLSYASIFGGCCTLVGTSTNILASGIMGKNEIYPEMEPLGMFELAKVGLPLFFVA</sequence>
<evidence type="ECO:0000313" key="9">
    <source>
        <dbReference type="EMBL" id="SVC08973.1"/>
    </source>
</evidence>
<dbReference type="GO" id="GO:0005886">
    <property type="term" value="C:plasma membrane"/>
    <property type="evidence" value="ECO:0007669"/>
    <property type="project" value="TreeGrafter"/>
</dbReference>
<evidence type="ECO:0000256" key="6">
    <source>
        <dbReference type="ARBA" id="ARBA00023136"/>
    </source>
</evidence>
<keyword evidence="3 7" id="KW-0812">Transmembrane</keyword>
<evidence type="ECO:0000256" key="3">
    <source>
        <dbReference type="ARBA" id="ARBA00022692"/>
    </source>
</evidence>
<dbReference type="PANTHER" id="PTHR43652">
    <property type="entry name" value="BASIC AMINO ACID ANTIPORTER YFCC-RELATED"/>
    <property type="match status" value="1"/>
</dbReference>
<keyword evidence="4" id="KW-0677">Repeat</keyword>
<feature type="transmembrane region" description="Helical" evidence="7">
    <location>
        <begin position="149"/>
        <end position="168"/>
    </location>
</feature>